<dbReference type="Proteomes" id="UP001139409">
    <property type="component" value="Unassembled WGS sequence"/>
</dbReference>
<accession>A0A9X1KY40</accession>
<name>A0A9X1KY40_9BACT</name>
<sequence length="209" mass="23979">MRLIPNLPALFLMVIVSCNRTYPPDYVDLDTVQVFSDLNLRENIRLNTGFDFDNGVFSNHSDEYFTFLDLSEFCFPERQILQLYIGYNGSIIHEGRGVTDLNPLLEKYVLNFGKDPELPDAADEFVTWFYLSSDQPIRSLENVIYQHARSYNAIREKHGKQFEIPDSPCIWVMNNTGLGPTLPPSLDPPGEYYEIAGEIILQTSSNINR</sequence>
<reference evidence="1" key="1">
    <citation type="submission" date="2021-09" db="EMBL/GenBank/DDBJ databases">
        <title>Fulvivirga sp. isolated from coastal sediment.</title>
        <authorList>
            <person name="Yu H."/>
        </authorList>
    </citation>
    <scope>NUCLEOTIDE SEQUENCE</scope>
    <source>
        <strain evidence="1">1062</strain>
    </source>
</reference>
<proteinExistence type="predicted"/>
<dbReference type="EMBL" id="JAIXNE010000002">
    <property type="protein sequence ID" value="MCA6075604.1"/>
    <property type="molecule type" value="Genomic_DNA"/>
</dbReference>
<protein>
    <submittedName>
        <fullName evidence="1">Uncharacterized protein</fullName>
    </submittedName>
</protein>
<organism evidence="1 2">
    <name type="scientific">Fulvivirga sedimenti</name>
    <dbReference type="NCBI Taxonomy" id="2879465"/>
    <lineage>
        <taxon>Bacteria</taxon>
        <taxon>Pseudomonadati</taxon>
        <taxon>Bacteroidota</taxon>
        <taxon>Cytophagia</taxon>
        <taxon>Cytophagales</taxon>
        <taxon>Fulvivirgaceae</taxon>
        <taxon>Fulvivirga</taxon>
    </lineage>
</organism>
<comment type="caution">
    <text evidence="1">The sequence shown here is derived from an EMBL/GenBank/DDBJ whole genome shotgun (WGS) entry which is preliminary data.</text>
</comment>
<evidence type="ECO:0000313" key="1">
    <source>
        <dbReference type="EMBL" id="MCA6075604.1"/>
    </source>
</evidence>
<dbReference type="AlphaFoldDB" id="A0A9X1KY40"/>
<dbReference type="PROSITE" id="PS51257">
    <property type="entry name" value="PROKAR_LIPOPROTEIN"/>
    <property type="match status" value="1"/>
</dbReference>
<gene>
    <name evidence="1" type="ORF">LDX50_12050</name>
</gene>
<evidence type="ECO:0000313" key="2">
    <source>
        <dbReference type="Proteomes" id="UP001139409"/>
    </source>
</evidence>
<keyword evidence="2" id="KW-1185">Reference proteome</keyword>
<dbReference type="RefSeq" id="WP_225698701.1">
    <property type="nucleotide sequence ID" value="NZ_JAIXNE010000002.1"/>
</dbReference>